<organism evidence="2 4">
    <name type="scientific">Chitinophaga oryzae</name>
    <dbReference type="NCBI Taxonomy" id="2725414"/>
    <lineage>
        <taxon>Bacteria</taxon>
        <taxon>Pseudomonadati</taxon>
        <taxon>Bacteroidota</taxon>
        <taxon>Chitinophagia</taxon>
        <taxon>Chitinophagales</taxon>
        <taxon>Chitinophagaceae</taxon>
        <taxon>Chitinophaga</taxon>
    </lineage>
</organism>
<keyword evidence="5" id="KW-1185">Reference proteome</keyword>
<dbReference type="Gene3D" id="2.30.180.10">
    <property type="entry name" value="FAS1 domain"/>
    <property type="match status" value="2"/>
</dbReference>
<sequence>MTTNTILSRQYFSRRLVVISLSLLMAGACKKDEADEPKANDRLMEVVADNFNLSKFKAATDRSSMRPLLTSAGPLTVLAPSDAAFTNAGYPTTLSVGTASISLMTNITGYHILNGNYDLNKMPFLFNQEIRTYNGGKLYVTRWIKDKDTVLTVNGSRVLAISMKASNGTLQVIDRMLEPYLYETVTEALTAEPSLSLFSHALQRSGLSALLKGKGPYTVYAANNAAMTAYGYKTLEQIEAADPGVLAALLRYHIAADRRFVYDYILSTGSTAATTQNMLDDNIVKVQLTPDPLSPGLYNGITLQGPGNDAPVKLVKQNSIAGNGVVHITDQVLKITK</sequence>
<accession>A0AAE6ZNW1</accession>
<protein>
    <submittedName>
        <fullName evidence="2">Fasciclin domain-containing protein</fullName>
    </submittedName>
</protein>
<evidence type="ECO:0000313" key="3">
    <source>
        <dbReference type="EMBL" id="QJB42779.1"/>
    </source>
</evidence>
<evidence type="ECO:0000259" key="1">
    <source>
        <dbReference type="PROSITE" id="PS50213"/>
    </source>
</evidence>
<dbReference type="SMART" id="SM00554">
    <property type="entry name" value="FAS1"/>
    <property type="match status" value="2"/>
</dbReference>
<feature type="domain" description="FAS1" evidence="1">
    <location>
        <begin position="40"/>
        <end position="177"/>
    </location>
</feature>
<name>A0AAE6ZNW1_9BACT</name>
<evidence type="ECO:0000313" key="5">
    <source>
        <dbReference type="Proteomes" id="UP000503144"/>
    </source>
</evidence>
<feature type="domain" description="FAS1" evidence="1">
    <location>
        <begin position="182"/>
        <end position="333"/>
    </location>
</feature>
<dbReference type="PANTHER" id="PTHR10900">
    <property type="entry name" value="PERIOSTIN-RELATED"/>
    <property type="match status" value="1"/>
</dbReference>
<dbReference type="InterPro" id="IPR000782">
    <property type="entry name" value="FAS1_domain"/>
</dbReference>
<reference evidence="4" key="1">
    <citation type="submission" date="2020-04" db="EMBL/GenBank/DDBJ databases">
        <authorList>
            <person name="Kittiwongwattana C."/>
        </authorList>
    </citation>
    <scope>NUCLEOTIDE SEQUENCE [LARGE SCALE GENOMIC DNA]</scope>
    <source>
        <strain evidence="3">1303</strain>
        <strain evidence="4">1310</strain>
    </source>
</reference>
<proteinExistence type="predicted"/>
<evidence type="ECO:0000313" key="4">
    <source>
        <dbReference type="Proteomes" id="UP000502421"/>
    </source>
</evidence>
<dbReference type="InterPro" id="IPR036378">
    <property type="entry name" value="FAS1_dom_sf"/>
</dbReference>
<dbReference type="InterPro" id="IPR050904">
    <property type="entry name" value="Adhesion/Biosynth-related"/>
</dbReference>
<dbReference type="Proteomes" id="UP000502421">
    <property type="component" value="Chromosome"/>
</dbReference>
<dbReference type="EMBL" id="CP051205">
    <property type="protein sequence ID" value="QJB36287.1"/>
    <property type="molecule type" value="Genomic_DNA"/>
</dbReference>
<dbReference type="EMBL" id="CP051204">
    <property type="protein sequence ID" value="QJB42779.1"/>
    <property type="molecule type" value="Genomic_DNA"/>
</dbReference>
<reference evidence="2" key="2">
    <citation type="submission" date="2020-09" db="EMBL/GenBank/DDBJ databases">
        <authorList>
            <person name="Kittiwongwattana C."/>
        </authorList>
    </citation>
    <scope>NUCLEOTIDE SEQUENCE</scope>
    <source>
        <strain evidence="2">1310</strain>
    </source>
</reference>
<dbReference type="SUPFAM" id="SSF82153">
    <property type="entry name" value="FAS1 domain"/>
    <property type="match status" value="2"/>
</dbReference>
<dbReference type="Proteomes" id="UP000503144">
    <property type="component" value="Chromosome"/>
</dbReference>
<evidence type="ECO:0000313" key="2">
    <source>
        <dbReference type="EMBL" id="QJB36287.1"/>
    </source>
</evidence>
<dbReference type="AlphaFoldDB" id="A0AAE6ZNW1"/>
<dbReference type="Pfam" id="PF02469">
    <property type="entry name" value="Fasciclin"/>
    <property type="match status" value="2"/>
</dbReference>
<dbReference type="PANTHER" id="PTHR10900:SF77">
    <property type="entry name" value="FI19380P1"/>
    <property type="match status" value="1"/>
</dbReference>
<dbReference type="KEGG" id="coy:HF329_29320"/>
<gene>
    <name evidence="3" type="ORF">HF324_29195</name>
    <name evidence="2" type="ORF">HF329_29320</name>
</gene>
<dbReference type="PROSITE" id="PS50213">
    <property type="entry name" value="FAS1"/>
    <property type="match status" value="2"/>
</dbReference>